<comment type="caution">
    <text evidence="5">The sequence shown here is derived from an EMBL/GenBank/DDBJ whole genome shotgun (WGS) entry which is preliminary data.</text>
</comment>
<evidence type="ECO:0000256" key="4">
    <source>
        <dbReference type="SAM" id="SignalP"/>
    </source>
</evidence>
<dbReference type="EMBL" id="PQVG01000002">
    <property type="protein sequence ID" value="POY40703.1"/>
    <property type="molecule type" value="Genomic_DNA"/>
</dbReference>
<dbReference type="AlphaFoldDB" id="A0A2S5AF16"/>
<name>A0A2S5AF16_9FLAO</name>
<dbReference type="InterPro" id="IPR026444">
    <property type="entry name" value="Secre_tail"/>
</dbReference>
<feature type="signal peptide" evidence="4">
    <location>
        <begin position="1"/>
        <end position="36"/>
    </location>
</feature>
<dbReference type="PANTHER" id="PTHR43695">
    <property type="entry name" value="PUTATIVE (AFU_ORTHOLOGUE AFUA_2G17250)-RELATED"/>
    <property type="match status" value="1"/>
</dbReference>
<keyword evidence="3" id="KW-0378">Hydrolase</keyword>
<evidence type="ECO:0000256" key="3">
    <source>
        <dbReference type="ARBA" id="ARBA00022801"/>
    </source>
</evidence>
<sequence>MENKGQLKFIKTKMKKTVAKLFLTAFVFCSIISANAQITLHTIGDSTQAIYDPNVSDIRGWGMMLPQFFNSGVVVNDRAKSGASSKSFYMEAPYWTTVKQQIKVGDYVLIQFAHNDEKNGGLDGGTDPANPINGTDYRGTTAQGTYKDYLRKYVNETRALGATPLLASAMCRKYFSGATITRKGQHDLGDDFGVPATDNTYDYSFAMQEVATEMNVKFIDLTALTKTLFESYGDAACTAQLFTSADSTHPIALGGTLVARLCAQEMYKQGILAPYINTSTDVLINPTSCDFGDAYTGQTLTKEVTITGFDLVPASGTFTLSVDNGFQIAANKTDTFASSITMNYTTGSLAFTKFYISVTQSVGGTNTGTLTVTNGAVTKTVPLTANFITLTGGTEVSLLWPLITNNTPVLVGPATVVDQSYSGMTLQSYAAPNGTSTVWPAGSGYDTTRKTQRNVIEGGTWPAGEIDEVSTRYIQFGIKPAVGTDLNIDLISLYIGGAGGNGMRCRISYSKDDFVTTYVAGEFQSMVANTMNAVSKIPVLKLVAGETLKVRVYPWYNGSATGKTICLADMKIHGVALPASSLSVNQFSENKMILTVENGFIKISKAPENSKISIYDLTGKLVLKSSINANAIPAPKTAGLYIGKIESQEGTNTTKFIIP</sequence>
<accession>A0A2S5AF16</accession>
<dbReference type="NCBIfam" id="TIGR04183">
    <property type="entry name" value="Por_Secre_tail"/>
    <property type="match status" value="1"/>
</dbReference>
<evidence type="ECO:0000256" key="1">
    <source>
        <dbReference type="ARBA" id="ARBA00008668"/>
    </source>
</evidence>
<comment type="similarity">
    <text evidence="1">Belongs to the 'GDSL' lipolytic enzyme family.</text>
</comment>
<evidence type="ECO:0000313" key="5">
    <source>
        <dbReference type="EMBL" id="POY40703.1"/>
    </source>
</evidence>
<dbReference type="PANTHER" id="PTHR43695:SF1">
    <property type="entry name" value="RHAMNOGALACTURONAN ACETYLESTERASE"/>
    <property type="match status" value="1"/>
</dbReference>
<protein>
    <submittedName>
        <fullName evidence="5">Por secretion system protein</fullName>
    </submittedName>
</protein>
<dbReference type="Gene3D" id="3.40.50.1110">
    <property type="entry name" value="SGNH hydrolase"/>
    <property type="match status" value="1"/>
</dbReference>
<keyword evidence="6" id="KW-1185">Reference proteome</keyword>
<keyword evidence="2 4" id="KW-0732">Signal</keyword>
<dbReference type="SUPFAM" id="SSF52266">
    <property type="entry name" value="SGNH hydrolase"/>
    <property type="match status" value="1"/>
</dbReference>
<gene>
    <name evidence="5" type="ORF">C3L50_04180</name>
</gene>
<dbReference type="Proteomes" id="UP000237310">
    <property type="component" value="Unassembled WGS sequence"/>
</dbReference>
<evidence type="ECO:0000313" key="6">
    <source>
        <dbReference type="Proteomes" id="UP000237310"/>
    </source>
</evidence>
<organism evidence="5 6">
    <name type="scientific">Flavobacterium alvei</name>
    <dbReference type="NCBI Taxonomy" id="2080416"/>
    <lineage>
        <taxon>Bacteria</taxon>
        <taxon>Pseudomonadati</taxon>
        <taxon>Bacteroidota</taxon>
        <taxon>Flavobacteriia</taxon>
        <taxon>Flavobacteriales</taxon>
        <taxon>Flavobacteriaceae</taxon>
        <taxon>Flavobacterium</taxon>
    </lineage>
</organism>
<proteinExistence type="inferred from homology"/>
<dbReference type="GO" id="GO:0016788">
    <property type="term" value="F:hydrolase activity, acting on ester bonds"/>
    <property type="evidence" value="ECO:0007669"/>
    <property type="project" value="UniProtKB-ARBA"/>
</dbReference>
<dbReference type="InterPro" id="IPR036514">
    <property type="entry name" value="SGNH_hydro_sf"/>
</dbReference>
<evidence type="ECO:0000256" key="2">
    <source>
        <dbReference type="ARBA" id="ARBA00022729"/>
    </source>
</evidence>
<dbReference type="InterPro" id="IPR037459">
    <property type="entry name" value="RhgT-like"/>
</dbReference>
<feature type="chain" id="PRO_5015561234" evidence="4">
    <location>
        <begin position="37"/>
        <end position="659"/>
    </location>
</feature>
<reference evidence="5 6" key="1">
    <citation type="submission" date="2018-01" db="EMBL/GenBank/DDBJ databases">
        <authorList>
            <person name="Gaut B.S."/>
            <person name="Morton B.R."/>
            <person name="Clegg M.T."/>
            <person name="Duvall M.R."/>
        </authorList>
    </citation>
    <scope>NUCLEOTIDE SEQUENCE [LARGE SCALE GENOMIC DNA]</scope>
    <source>
        <strain evidence="5 6">HR-AY</strain>
    </source>
</reference>